<evidence type="ECO:0000256" key="1">
    <source>
        <dbReference type="SAM" id="MobiDB-lite"/>
    </source>
</evidence>
<feature type="compositionally biased region" description="Low complexity" evidence="1">
    <location>
        <begin position="267"/>
        <end position="277"/>
    </location>
</feature>
<feature type="compositionally biased region" description="Polar residues" evidence="1">
    <location>
        <begin position="292"/>
        <end position="301"/>
    </location>
</feature>
<evidence type="ECO:0000313" key="2">
    <source>
        <dbReference type="EMBL" id="KAJ5206898.1"/>
    </source>
</evidence>
<feature type="compositionally biased region" description="Basic and acidic residues" evidence="1">
    <location>
        <begin position="380"/>
        <end position="389"/>
    </location>
</feature>
<dbReference type="AlphaFoldDB" id="A0A9W9T2C5"/>
<feature type="region of interest" description="Disordered" evidence="1">
    <location>
        <begin position="267"/>
        <end position="340"/>
    </location>
</feature>
<reference evidence="2" key="2">
    <citation type="journal article" date="2023" name="IMA Fungus">
        <title>Comparative genomic study of the Penicillium genus elucidates a diverse pangenome and 15 lateral gene transfer events.</title>
        <authorList>
            <person name="Petersen C."/>
            <person name="Sorensen T."/>
            <person name="Nielsen M.R."/>
            <person name="Sondergaard T.E."/>
            <person name="Sorensen J.L."/>
            <person name="Fitzpatrick D.A."/>
            <person name="Frisvad J.C."/>
            <person name="Nielsen K.L."/>
        </authorList>
    </citation>
    <scope>NUCLEOTIDE SEQUENCE</scope>
    <source>
        <strain evidence="2">IBT 16849</strain>
    </source>
</reference>
<reference evidence="2" key="1">
    <citation type="submission" date="2022-11" db="EMBL/GenBank/DDBJ databases">
        <authorList>
            <person name="Petersen C."/>
        </authorList>
    </citation>
    <scope>NUCLEOTIDE SEQUENCE</scope>
    <source>
        <strain evidence="2">IBT 16849</strain>
    </source>
</reference>
<evidence type="ECO:0000313" key="3">
    <source>
        <dbReference type="Proteomes" id="UP001150879"/>
    </source>
</evidence>
<protein>
    <submittedName>
        <fullName evidence="2">Uncharacterized protein</fullName>
    </submittedName>
</protein>
<dbReference type="Proteomes" id="UP001150879">
    <property type="component" value="Unassembled WGS sequence"/>
</dbReference>
<name>A0A9W9T2C5_9EURO</name>
<proteinExistence type="predicted"/>
<dbReference type="EMBL" id="JAPQKP010000002">
    <property type="protein sequence ID" value="KAJ5206898.1"/>
    <property type="molecule type" value="Genomic_DNA"/>
</dbReference>
<comment type="caution">
    <text evidence="2">The sequence shown here is derived from an EMBL/GenBank/DDBJ whole genome shotgun (WGS) entry which is preliminary data.</text>
</comment>
<feature type="compositionally biased region" description="Basic and acidic residues" evidence="1">
    <location>
        <begin position="31"/>
        <end position="44"/>
    </location>
</feature>
<accession>A0A9W9T2C5</accession>
<sequence>MGRKDFFAKRDELAKERRRLQREKNGYAPRAHKEEDSIREKDKRLPKTNELHRQTMNLWLEFTADPENGYEYYKTSPGSPAPTHEMIKAYIRWYANSIQGRLNDDGLPTVRTRETALHLDNLREYIEGQHLAKIGHCQTKPIYGCSQSFYNERDLRLHLHDAHSLKETIWQNPKLPSKRKRTCKLEAQISSTGLQEGRPKKARFYHYSHLSHEREDYVSEGSSIPVPALLPSVEGNLEQYLGQSICDKYSVSNKSNSVELCFSELVSSPSSGPTTPGLEAIDPRILEPPKFNSDNARQSCDQAAIQPESLISPHEESEATSVSGIKQPQPPALSFASPPSGYCAVTEANEERKDLQEHLTSLPTHDQAVTARFGCDSHPLIREEGKQNRPCDGQVPPSSPRRPLTRAKSQTQSPQHYPGDLNGYKTPKTLNAKNKRKLRDLQRKNLTLRQIGPHFADVDMALLRQAWMELKPSQRCTRSRANWNGN</sequence>
<keyword evidence="3" id="KW-1185">Reference proteome</keyword>
<feature type="region of interest" description="Disordered" evidence="1">
    <location>
        <begin position="17"/>
        <end position="44"/>
    </location>
</feature>
<organism evidence="2 3">
    <name type="scientific">Penicillium cf. griseofulvum</name>
    <dbReference type="NCBI Taxonomy" id="2972120"/>
    <lineage>
        <taxon>Eukaryota</taxon>
        <taxon>Fungi</taxon>
        <taxon>Dikarya</taxon>
        <taxon>Ascomycota</taxon>
        <taxon>Pezizomycotina</taxon>
        <taxon>Eurotiomycetes</taxon>
        <taxon>Eurotiomycetidae</taxon>
        <taxon>Eurotiales</taxon>
        <taxon>Aspergillaceae</taxon>
        <taxon>Penicillium</taxon>
    </lineage>
</organism>
<gene>
    <name evidence="2" type="ORF">N7472_003346</name>
</gene>
<feature type="region of interest" description="Disordered" evidence="1">
    <location>
        <begin position="380"/>
        <end position="428"/>
    </location>
</feature>